<sequence>MSSPRHVPGLPCGRSEVVDEPHPLSRPAALGIATAPSSSSSSSSARATIPEPPHQHRPRRWPVAGPSPLGVRALRGAGSGPLGVEAWAGEGDRRAPRQMEMQRSVAWVGRLAPRDGCDLGRTERPERSFAG</sequence>
<reference evidence="2 3" key="1">
    <citation type="submission" date="2017-04" db="EMBL/GenBank/DDBJ databases">
        <title>Draft genome sequence of Marssonina coronaria NL1: causal agent of apple blotch.</title>
        <authorList>
            <person name="Cheng Q."/>
        </authorList>
    </citation>
    <scope>NUCLEOTIDE SEQUENCE [LARGE SCALE GENOMIC DNA]</scope>
    <source>
        <strain evidence="2 3">NL1</strain>
    </source>
</reference>
<gene>
    <name evidence="2" type="ORF">B2J93_8491</name>
</gene>
<evidence type="ECO:0000256" key="1">
    <source>
        <dbReference type="SAM" id="MobiDB-lite"/>
    </source>
</evidence>
<keyword evidence="3" id="KW-1185">Reference proteome</keyword>
<proteinExistence type="predicted"/>
<name>A0A218YUK2_9HELO</name>
<dbReference type="AlphaFoldDB" id="A0A218YUK2"/>
<dbReference type="InParanoid" id="A0A218YUK2"/>
<dbReference type="Proteomes" id="UP000242519">
    <property type="component" value="Unassembled WGS sequence"/>
</dbReference>
<organism evidence="2 3">
    <name type="scientific">Diplocarpon coronariae</name>
    <dbReference type="NCBI Taxonomy" id="2795749"/>
    <lineage>
        <taxon>Eukaryota</taxon>
        <taxon>Fungi</taxon>
        <taxon>Dikarya</taxon>
        <taxon>Ascomycota</taxon>
        <taxon>Pezizomycotina</taxon>
        <taxon>Leotiomycetes</taxon>
        <taxon>Helotiales</taxon>
        <taxon>Drepanopezizaceae</taxon>
        <taxon>Diplocarpon</taxon>
    </lineage>
</organism>
<protein>
    <submittedName>
        <fullName evidence="2">Uncharacterized protein</fullName>
    </submittedName>
</protein>
<evidence type="ECO:0000313" key="3">
    <source>
        <dbReference type="Proteomes" id="UP000242519"/>
    </source>
</evidence>
<accession>A0A218YUK2</accession>
<comment type="caution">
    <text evidence="2">The sequence shown here is derived from an EMBL/GenBank/DDBJ whole genome shotgun (WGS) entry which is preliminary data.</text>
</comment>
<evidence type="ECO:0000313" key="2">
    <source>
        <dbReference type="EMBL" id="OWO98739.1"/>
    </source>
</evidence>
<feature type="region of interest" description="Disordered" evidence="1">
    <location>
        <begin position="1"/>
        <end position="100"/>
    </location>
</feature>
<dbReference type="EMBL" id="MZNU01000380">
    <property type="protein sequence ID" value="OWO98739.1"/>
    <property type="molecule type" value="Genomic_DNA"/>
</dbReference>